<sequence>MPCGEMTLTLEDMAMITALSLEGATVTGMIQSESWQDMVEEYIGVRPPNPGAKKTSCVTSSWLRQHFNVCPADADDDIVERHARVCKDEERVRRTCQMMALKLNCVTGNPVNPARAPGGSSDSQPTPVHSAPGGSSAMARPSTSHRAGKAPASPQASDEDVPGDDLEDSPAPGFADQFIFSQHMDDAPPYT</sequence>
<dbReference type="InterPro" id="IPR019557">
    <property type="entry name" value="AminoTfrase-like_pln_mobile"/>
</dbReference>
<dbReference type="PANTHER" id="PTHR46033">
    <property type="entry name" value="PROTEIN MAIN-LIKE 2"/>
    <property type="match status" value="1"/>
</dbReference>
<dbReference type="InterPro" id="IPR044824">
    <property type="entry name" value="MAIN-like"/>
</dbReference>
<evidence type="ECO:0000313" key="4">
    <source>
        <dbReference type="Proteomes" id="UP000636709"/>
    </source>
</evidence>
<dbReference type="EMBL" id="JACEFO010001795">
    <property type="protein sequence ID" value="KAF8701945.1"/>
    <property type="molecule type" value="Genomic_DNA"/>
</dbReference>
<gene>
    <name evidence="3" type="ORF">HU200_033277</name>
</gene>
<name>A0A835BVJ7_9POAL</name>
<dbReference type="Pfam" id="PF10536">
    <property type="entry name" value="PMD"/>
    <property type="match status" value="1"/>
</dbReference>
<feature type="domain" description="Aminotransferase-like plant mobile" evidence="2">
    <location>
        <begin position="1"/>
        <end position="72"/>
    </location>
</feature>
<accession>A0A835BVJ7</accession>
<reference evidence="3" key="1">
    <citation type="submission" date="2020-07" db="EMBL/GenBank/DDBJ databases">
        <title>Genome sequence and genetic diversity analysis of an under-domesticated orphan crop, white fonio (Digitaria exilis).</title>
        <authorList>
            <person name="Bennetzen J.L."/>
            <person name="Chen S."/>
            <person name="Ma X."/>
            <person name="Wang X."/>
            <person name="Yssel A.E.J."/>
            <person name="Chaluvadi S.R."/>
            <person name="Johnson M."/>
            <person name="Gangashetty P."/>
            <person name="Hamidou F."/>
            <person name="Sanogo M.D."/>
            <person name="Zwaenepoel A."/>
            <person name="Wallace J."/>
            <person name="Van De Peer Y."/>
            <person name="Van Deynze A."/>
        </authorList>
    </citation>
    <scope>NUCLEOTIDE SEQUENCE</scope>
    <source>
        <tissue evidence="3">Leaves</tissue>
    </source>
</reference>
<evidence type="ECO:0000259" key="2">
    <source>
        <dbReference type="Pfam" id="PF10536"/>
    </source>
</evidence>
<organism evidence="3 4">
    <name type="scientific">Digitaria exilis</name>
    <dbReference type="NCBI Taxonomy" id="1010633"/>
    <lineage>
        <taxon>Eukaryota</taxon>
        <taxon>Viridiplantae</taxon>
        <taxon>Streptophyta</taxon>
        <taxon>Embryophyta</taxon>
        <taxon>Tracheophyta</taxon>
        <taxon>Spermatophyta</taxon>
        <taxon>Magnoliopsida</taxon>
        <taxon>Liliopsida</taxon>
        <taxon>Poales</taxon>
        <taxon>Poaceae</taxon>
        <taxon>PACMAD clade</taxon>
        <taxon>Panicoideae</taxon>
        <taxon>Panicodae</taxon>
        <taxon>Paniceae</taxon>
        <taxon>Anthephorinae</taxon>
        <taxon>Digitaria</taxon>
    </lineage>
</organism>
<feature type="compositionally biased region" description="Acidic residues" evidence="1">
    <location>
        <begin position="157"/>
        <end position="168"/>
    </location>
</feature>
<comment type="caution">
    <text evidence="3">The sequence shown here is derived from an EMBL/GenBank/DDBJ whole genome shotgun (WGS) entry which is preliminary data.</text>
</comment>
<keyword evidence="4" id="KW-1185">Reference proteome</keyword>
<protein>
    <recommendedName>
        <fullName evidence="2">Aminotransferase-like plant mobile domain-containing protein</fullName>
    </recommendedName>
</protein>
<proteinExistence type="predicted"/>
<evidence type="ECO:0000256" key="1">
    <source>
        <dbReference type="SAM" id="MobiDB-lite"/>
    </source>
</evidence>
<dbReference type="Proteomes" id="UP000636709">
    <property type="component" value="Unassembled WGS sequence"/>
</dbReference>
<dbReference type="PANTHER" id="PTHR46033:SF82">
    <property type="entry name" value="AMINOTRANSFERASE-LIKE PLANT MOBILE DOMAIN-CONTAINING PROTEIN"/>
    <property type="match status" value="1"/>
</dbReference>
<evidence type="ECO:0000313" key="3">
    <source>
        <dbReference type="EMBL" id="KAF8701945.1"/>
    </source>
</evidence>
<feature type="region of interest" description="Disordered" evidence="1">
    <location>
        <begin position="112"/>
        <end position="191"/>
    </location>
</feature>
<dbReference type="AlphaFoldDB" id="A0A835BVJ7"/>
<dbReference type="GO" id="GO:0010073">
    <property type="term" value="P:meristem maintenance"/>
    <property type="evidence" value="ECO:0007669"/>
    <property type="project" value="InterPro"/>
</dbReference>
<dbReference type="OrthoDB" id="784956at2759"/>